<protein>
    <submittedName>
        <fullName evidence="5">Uncharacterized protein</fullName>
    </submittedName>
</protein>
<dbReference type="PROSITE" id="PS50297">
    <property type="entry name" value="ANK_REP_REGION"/>
    <property type="match status" value="4"/>
</dbReference>
<name>A0A663M2J3_ATHCN</name>
<dbReference type="Proteomes" id="UP000472269">
    <property type="component" value="Unplaced"/>
</dbReference>
<dbReference type="PANTHER" id="PTHR24198:SF194">
    <property type="entry name" value="INVERSIN-A"/>
    <property type="match status" value="1"/>
</dbReference>
<feature type="repeat" description="ANK" evidence="3">
    <location>
        <begin position="217"/>
        <end position="249"/>
    </location>
</feature>
<keyword evidence="2 3" id="KW-0040">ANK repeat</keyword>
<evidence type="ECO:0000256" key="3">
    <source>
        <dbReference type="PROSITE-ProRule" id="PRU00023"/>
    </source>
</evidence>
<dbReference type="InterPro" id="IPR002110">
    <property type="entry name" value="Ankyrin_rpt"/>
</dbReference>
<organism evidence="5 6">
    <name type="scientific">Athene cunicularia</name>
    <name type="common">Burrowing owl</name>
    <name type="synonym">Speotyto cunicularia</name>
    <dbReference type="NCBI Taxonomy" id="194338"/>
    <lineage>
        <taxon>Eukaryota</taxon>
        <taxon>Metazoa</taxon>
        <taxon>Chordata</taxon>
        <taxon>Craniata</taxon>
        <taxon>Vertebrata</taxon>
        <taxon>Euteleostomi</taxon>
        <taxon>Archelosauria</taxon>
        <taxon>Archosauria</taxon>
        <taxon>Dinosauria</taxon>
        <taxon>Saurischia</taxon>
        <taxon>Theropoda</taxon>
        <taxon>Coelurosauria</taxon>
        <taxon>Aves</taxon>
        <taxon>Neognathae</taxon>
        <taxon>Neoaves</taxon>
        <taxon>Telluraves</taxon>
        <taxon>Strigiformes</taxon>
        <taxon>Strigidae</taxon>
        <taxon>Athene</taxon>
    </lineage>
</organism>
<dbReference type="PANTHER" id="PTHR24198">
    <property type="entry name" value="ANKYRIN REPEAT AND PROTEIN KINASE DOMAIN-CONTAINING PROTEIN"/>
    <property type="match status" value="1"/>
</dbReference>
<evidence type="ECO:0000256" key="4">
    <source>
        <dbReference type="SAM" id="MobiDB-lite"/>
    </source>
</evidence>
<feature type="repeat" description="ANK" evidence="3">
    <location>
        <begin position="186"/>
        <end position="218"/>
    </location>
</feature>
<accession>A0A663M2J3</accession>
<dbReference type="PROSITE" id="PS50088">
    <property type="entry name" value="ANK_REPEAT"/>
    <property type="match status" value="4"/>
</dbReference>
<dbReference type="SMART" id="SM00248">
    <property type="entry name" value="ANK"/>
    <property type="match status" value="5"/>
</dbReference>
<feature type="compositionally biased region" description="Basic residues" evidence="4">
    <location>
        <begin position="59"/>
        <end position="74"/>
    </location>
</feature>
<keyword evidence="6" id="KW-1185">Reference proteome</keyword>
<keyword evidence="1" id="KW-0677">Repeat</keyword>
<sequence>TIRKPKQVEPKLYSKIRKYVSEVNESIGDARRQLVGYLLEKDKVWFENSSEWHQEKKESPRRKKRERTNKKKGKNPQLSRTANPRKDHADVGIFDAVAKGYLSELEKTWRDNDIDALNSSSETLLHVATANGHLRIMEYLISKGAKIDVKDRKGRTPLHRAAEKGHGDAVKVLLQRGAYMYSLDTEGKTPLHLAAQNNHVHIVRMLLKEEARTKDMDGCTPMHYAAIKGNTEIVKILLTSRKNKNIDDRNIWRKTTLHIAAEHGHSNLINLLLTQPRVPALGCMCELIQLTPQL</sequence>
<evidence type="ECO:0000256" key="2">
    <source>
        <dbReference type="ARBA" id="ARBA00023043"/>
    </source>
</evidence>
<proteinExistence type="predicted"/>
<dbReference type="Gene3D" id="1.25.40.20">
    <property type="entry name" value="Ankyrin repeat-containing domain"/>
    <property type="match status" value="2"/>
</dbReference>
<dbReference type="Ensembl" id="ENSACUT00000006486.1">
    <property type="protein sequence ID" value="ENSACUP00000006076.1"/>
    <property type="gene ID" value="ENSACUG00000004128.1"/>
</dbReference>
<feature type="repeat" description="ANK" evidence="3">
    <location>
        <begin position="120"/>
        <end position="152"/>
    </location>
</feature>
<reference evidence="5" key="2">
    <citation type="submission" date="2025-09" db="UniProtKB">
        <authorList>
            <consortium name="Ensembl"/>
        </authorList>
    </citation>
    <scope>IDENTIFICATION</scope>
</reference>
<dbReference type="AlphaFoldDB" id="A0A663M2J3"/>
<dbReference type="SUPFAM" id="SSF48403">
    <property type="entry name" value="Ankyrin repeat"/>
    <property type="match status" value="1"/>
</dbReference>
<evidence type="ECO:0000313" key="6">
    <source>
        <dbReference type="Proteomes" id="UP000472269"/>
    </source>
</evidence>
<feature type="repeat" description="ANK" evidence="3">
    <location>
        <begin position="153"/>
        <end position="185"/>
    </location>
</feature>
<evidence type="ECO:0000256" key="1">
    <source>
        <dbReference type="ARBA" id="ARBA00022737"/>
    </source>
</evidence>
<dbReference type="InterPro" id="IPR036770">
    <property type="entry name" value="Ankyrin_rpt-contain_sf"/>
</dbReference>
<reference evidence="5" key="1">
    <citation type="submission" date="2025-08" db="UniProtKB">
        <authorList>
            <consortium name="Ensembl"/>
        </authorList>
    </citation>
    <scope>IDENTIFICATION</scope>
</reference>
<gene>
    <name evidence="5" type="primary">LOC113482800</name>
</gene>
<evidence type="ECO:0000313" key="5">
    <source>
        <dbReference type="Ensembl" id="ENSACUP00000006076.1"/>
    </source>
</evidence>
<dbReference type="Pfam" id="PF12796">
    <property type="entry name" value="Ank_2"/>
    <property type="match status" value="2"/>
</dbReference>
<feature type="region of interest" description="Disordered" evidence="4">
    <location>
        <begin position="50"/>
        <end position="86"/>
    </location>
</feature>